<sequence length="73" mass="8184">MRRAWSKNDGRRERPACKNAWNPRCCDASKAGAWLAGRCEFALCVRADIITGAAWDAAYRPKGSPRFTLQTLL</sequence>
<dbReference type="Proteomes" id="UP001209412">
    <property type="component" value="Unassembled WGS sequence"/>
</dbReference>
<proteinExistence type="predicted"/>
<comment type="caution">
    <text evidence="2">The sequence shown here is derived from an EMBL/GenBank/DDBJ whole genome shotgun (WGS) entry which is preliminary data.</text>
</comment>
<dbReference type="EMBL" id="JAPKHW010000026">
    <property type="protein sequence ID" value="MCX4149118.1"/>
    <property type="molecule type" value="Genomic_DNA"/>
</dbReference>
<dbReference type="AlphaFoldDB" id="A0AAP5BI18"/>
<keyword evidence="3" id="KW-1185">Reference proteome</keyword>
<organism evidence="2 4">
    <name type="scientific">Paraburkholderia madseniana</name>
    <dbReference type="NCBI Taxonomy" id="2599607"/>
    <lineage>
        <taxon>Bacteria</taxon>
        <taxon>Pseudomonadati</taxon>
        <taxon>Pseudomonadota</taxon>
        <taxon>Betaproteobacteria</taxon>
        <taxon>Burkholderiales</taxon>
        <taxon>Burkholderiaceae</taxon>
        <taxon>Paraburkholderia</taxon>
    </lineage>
</organism>
<gene>
    <name evidence="2" type="ORF">NIE36_27565</name>
    <name evidence="1" type="ORF">OSB80_27640</name>
</gene>
<dbReference type="Proteomes" id="UP001242288">
    <property type="component" value="Unassembled WGS sequence"/>
</dbReference>
<evidence type="ECO:0000313" key="4">
    <source>
        <dbReference type="Proteomes" id="UP001242288"/>
    </source>
</evidence>
<protein>
    <submittedName>
        <fullName evidence="2">Uncharacterized protein</fullName>
    </submittedName>
</protein>
<accession>A0AAP5BI18</accession>
<evidence type="ECO:0000313" key="2">
    <source>
        <dbReference type="EMBL" id="MDQ6410935.1"/>
    </source>
</evidence>
<dbReference type="EMBL" id="JAMXWF010000026">
    <property type="protein sequence ID" value="MDQ6410935.1"/>
    <property type="molecule type" value="Genomic_DNA"/>
</dbReference>
<dbReference type="RefSeq" id="WP_266260042.1">
    <property type="nucleotide sequence ID" value="NZ_JAMXWF010000026.1"/>
</dbReference>
<name>A0AAP5BI18_9BURK</name>
<reference evidence="2" key="1">
    <citation type="submission" date="2022-06" db="EMBL/GenBank/DDBJ databases">
        <title>PHB producers.</title>
        <authorList>
            <person name="Besaury L."/>
        </authorList>
    </citation>
    <scope>NUCLEOTIDE SEQUENCE</scope>
    <source>
        <strain evidence="2 3">SEWS6</strain>
    </source>
</reference>
<evidence type="ECO:0000313" key="1">
    <source>
        <dbReference type="EMBL" id="MCX4149118.1"/>
    </source>
</evidence>
<evidence type="ECO:0000313" key="3">
    <source>
        <dbReference type="Proteomes" id="UP001209412"/>
    </source>
</evidence>